<evidence type="ECO:0000256" key="4">
    <source>
        <dbReference type="ARBA" id="ARBA00022801"/>
    </source>
</evidence>
<gene>
    <name evidence="8" type="ORF">ASPSYDRAFT_48529</name>
</gene>
<evidence type="ECO:0000256" key="5">
    <source>
        <dbReference type="PIRSR" id="PIRSR001221-1"/>
    </source>
</evidence>
<evidence type="ECO:0000256" key="2">
    <source>
        <dbReference type="ARBA" id="ARBA00009199"/>
    </source>
</evidence>
<dbReference type="PIRSF" id="PIRSF001221">
    <property type="entry name" value="Amidase_fungi"/>
    <property type="match status" value="1"/>
</dbReference>
<dbReference type="GO" id="GO:0004040">
    <property type="term" value="F:amidase activity"/>
    <property type="evidence" value="ECO:0007669"/>
    <property type="project" value="UniProtKB-EC"/>
</dbReference>
<dbReference type="EMBL" id="KV878591">
    <property type="protein sequence ID" value="OJJ56251.1"/>
    <property type="molecule type" value="Genomic_DNA"/>
</dbReference>
<dbReference type="OrthoDB" id="6428749at2759"/>
<dbReference type="Proteomes" id="UP000184356">
    <property type="component" value="Unassembled WGS sequence"/>
</dbReference>
<keyword evidence="9" id="KW-1185">Reference proteome</keyword>
<dbReference type="GeneID" id="63763720"/>
<proteinExistence type="inferred from homology"/>
<evidence type="ECO:0000313" key="9">
    <source>
        <dbReference type="Proteomes" id="UP000184356"/>
    </source>
</evidence>
<evidence type="ECO:0000259" key="7">
    <source>
        <dbReference type="Pfam" id="PF01425"/>
    </source>
</evidence>
<feature type="binding site" evidence="6">
    <location>
        <begin position="240"/>
        <end position="243"/>
    </location>
    <ligand>
        <name>substrate</name>
    </ligand>
</feature>
<dbReference type="RefSeq" id="XP_040700057.1">
    <property type="nucleotide sequence ID" value="XM_040847647.1"/>
</dbReference>
<keyword evidence="4" id="KW-0378">Hydrolase</keyword>
<feature type="domain" description="Amidase" evidence="7">
    <location>
        <begin position="87"/>
        <end position="525"/>
    </location>
</feature>
<dbReference type="SUPFAM" id="SSF75304">
    <property type="entry name" value="Amidase signature (AS) enzymes"/>
    <property type="match status" value="1"/>
</dbReference>
<evidence type="ECO:0000313" key="8">
    <source>
        <dbReference type="EMBL" id="OJJ56251.1"/>
    </source>
</evidence>
<dbReference type="PANTHER" id="PTHR46072">
    <property type="entry name" value="AMIDASE-RELATED-RELATED"/>
    <property type="match status" value="1"/>
</dbReference>
<protein>
    <recommendedName>
        <fullName evidence="3">amidase</fullName>
        <ecNumber evidence="3">3.5.1.4</ecNumber>
    </recommendedName>
</protein>
<dbReference type="Gene3D" id="3.90.1300.10">
    <property type="entry name" value="Amidase signature (AS) domain"/>
    <property type="match status" value="1"/>
</dbReference>
<accession>A0A1L9TA31</accession>
<dbReference type="EC" id="3.5.1.4" evidence="3"/>
<comment type="catalytic activity">
    <reaction evidence="1">
        <text>a monocarboxylic acid amide + H2O = a monocarboxylate + NH4(+)</text>
        <dbReference type="Rhea" id="RHEA:12020"/>
        <dbReference type="ChEBI" id="CHEBI:15377"/>
        <dbReference type="ChEBI" id="CHEBI:28938"/>
        <dbReference type="ChEBI" id="CHEBI:35757"/>
        <dbReference type="ChEBI" id="CHEBI:83628"/>
        <dbReference type="EC" id="3.5.1.4"/>
    </reaction>
</comment>
<sequence>MTIVNTSSEPWQALAARKREEAAKKIPAEWKLPSKYTEGVSETSTASVLHIPKECGLLSARELEITEQYDAVDLLAAIATAKFTALEVTVAFCKRAAIAQQLTRCLTETFFDEAIARAKELDEYFAKTGKVKGPFHGLPISLKDAFNVKGHETTVGFVSFIGKSTAASNAPLVDILLELGAVLYVKTNIPQTMMSADSENNVFGRVLNPHNPSIGAGGSSGGEGALIAMRGSILGVGTDVAGSVRIPALCCGGFGFKPTVGRIPDSGQGSGGRKGSPGVAACAGPLATTFRDLKLFMDTVISAKPWNRDPAALAVPWRPSATVTEGRPLTIGVVGEDPVYPLKPPVLRTLNAAVEALKRDGHTIKILQDVPSISDAAALAFNLFALDPNTTHHKHIHASGEPEVRSLRDSLPDLWDTKYTVDDIFEFNSRRADFGARWKQVWLDNDLDAIIMPGHRTTAGPHDTYGHPAYTVVWNLVDWPACVIPYGKVDPVLDSVDAAYDPNQFANAPCSIQVVTRQFQDEELLAVASVIGASLV</sequence>
<dbReference type="InterPro" id="IPR036928">
    <property type="entry name" value="AS_sf"/>
</dbReference>
<name>A0A1L9TA31_9EURO</name>
<evidence type="ECO:0000256" key="1">
    <source>
        <dbReference type="ARBA" id="ARBA00001311"/>
    </source>
</evidence>
<dbReference type="PANTHER" id="PTHR46072:SF5">
    <property type="entry name" value="GENERAL AMIDASE-C"/>
    <property type="match status" value="1"/>
</dbReference>
<feature type="binding site" evidence="6">
    <location>
        <position position="193"/>
    </location>
    <ligand>
        <name>substrate</name>
    </ligand>
</feature>
<dbReference type="STRING" id="1036612.A0A1L9TA31"/>
<evidence type="ECO:0000256" key="6">
    <source>
        <dbReference type="PIRSR" id="PIRSR001221-2"/>
    </source>
</evidence>
<organism evidence="8 9">
    <name type="scientific">Aspergillus sydowii CBS 593.65</name>
    <dbReference type="NCBI Taxonomy" id="1036612"/>
    <lineage>
        <taxon>Eukaryota</taxon>
        <taxon>Fungi</taxon>
        <taxon>Dikarya</taxon>
        <taxon>Ascomycota</taxon>
        <taxon>Pezizomycotina</taxon>
        <taxon>Eurotiomycetes</taxon>
        <taxon>Eurotiomycetidae</taxon>
        <taxon>Eurotiales</taxon>
        <taxon>Aspergillaceae</taxon>
        <taxon>Aspergillus</taxon>
        <taxon>Aspergillus subgen. Nidulantes</taxon>
    </lineage>
</organism>
<feature type="active site" description="Charge relay system" evidence="5">
    <location>
        <position position="219"/>
    </location>
</feature>
<dbReference type="InterPro" id="IPR023631">
    <property type="entry name" value="Amidase_dom"/>
</dbReference>
<dbReference type="Pfam" id="PF01425">
    <property type="entry name" value="Amidase"/>
    <property type="match status" value="1"/>
</dbReference>
<feature type="binding site" evidence="6">
    <location>
        <position position="219"/>
    </location>
    <ligand>
        <name>substrate</name>
    </ligand>
</feature>
<dbReference type="PROSITE" id="PS00571">
    <property type="entry name" value="AMIDASES"/>
    <property type="match status" value="1"/>
</dbReference>
<evidence type="ECO:0000256" key="3">
    <source>
        <dbReference type="ARBA" id="ARBA00012922"/>
    </source>
</evidence>
<comment type="similarity">
    <text evidence="2">Belongs to the amidase family.</text>
</comment>
<feature type="active site" description="Acyl-ester intermediate" evidence="5">
    <location>
        <position position="243"/>
    </location>
</feature>
<reference evidence="9" key="1">
    <citation type="journal article" date="2017" name="Genome Biol.">
        <title>Comparative genomics reveals high biological diversity and specific adaptations in the industrially and medically important fungal genus Aspergillus.</title>
        <authorList>
            <person name="de Vries R.P."/>
            <person name="Riley R."/>
            <person name="Wiebenga A."/>
            <person name="Aguilar-Osorio G."/>
            <person name="Amillis S."/>
            <person name="Uchima C.A."/>
            <person name="Anderluh G."/>
            <person name="Asadollahi M."/>
            <person name="Askin M."/>
            <person name="Barry K."/>
            <person name="Battaglia E."/>
            <person name="Bayram O."/>
            <person name="Benocci T."/>
            <person name="Braus-Stromeyer S.A."/>
            <person name="Caldana C."/>
            <person name="Canovas D."/>
            <person name="Cerqueira G.C."/>
            <person name="Chen F."/>
            <person name="Chen W."/>
            <person name="Choi C."/>
            <person name="Clum A."/>
            <person name="Dos Santos R.A."/>
            <person name="Damasio A.R."/>
            <person name="Diallinas G."/>
            <person name="Emri T."/>
            <person name="Fekete E."/>
            <person name="Flipphi M."/>
            <person name="Freyberg S."/>
            <person name="Gallo A."/>
            <person name="Gournas C."/>
            <person name="Habgood R."/>
            <person name="Hainaut M."/>
            <person name="Harispe M.L."/>
            <person name="Henrissat B."/>
            <person name="Hilden K.S."/>
            <person name="Hope R."/>
            <person name="Hossain A."/>
            <person name="Karabika E."/>
            <person name="Karaffa L."/>
            <person name="Karanyi Z."/>
            <person name="Krasevec N."/>
            <person name="Kuo A."/>
            <person name="Kusch H."/>
            <person name="LaButti K."/>
            <person name="Lagendijk E.L."/>
            <person name="Lapidus A."/>
            <person name="Levasseur A."/>
            <person name="Lindquist E."/>
            <person name="Lipzen A."/>
            <person name="Logrieco A.F."/>
            <person name="MacCabe A."/>
            <person name="Maekelae M.R."/>
            <person name="Malavazi I."/>
            <person name="Melin P."/>
            <person name="Meyer V."/>
            <person name="Mielnichuk N."/>
            <person name="Miskei M."/>
            <person name="Molnar A.P."/>
            <person name="Mule G."/>
            <person name="Ngan C.Y."/>
            <person name="Orejas M."/>
            <person name="Orosz E."/>
            <person name="Ouedraogo J.P."/>
            <person name="Overkamp K.M."/>
            <person name="Park H.-S."/>
            <person name="Perrone G."/>
            <person name="Piumi F."/>
            <person name="Punt P.J."/>
            <person name="Ram A.F."/>
            <person name="Ramon A."/>
            <person name="Rauscher S."/>
            <person name="Record E."/>
            <person name="Riano-Pachon D.M."/>
            <person name="Robert V."/>
            <person name="Roehrig J."/>
            <person name="Ruller R."/>
            <person name="Salamov A."/>
            <person name="Salih N.S."/>
            <person name="Samson R.A."/>
            <person name="Sandor E."/>
            <person name="Sanguinetti M."/>
            <person name="Schuetze T."/>
            <person name="Sepcic K."/>
            <person name="Shelest E."/>
            <person name="Sherlock G."/>
            <person name="Sophianopoulou V."/>
            <person name="Squina F.M."/>
            <person name="Sun H."/>
            <person name="Susca A."/>
            <person name="Todd R.B."/>
            <person name="Tsang A."/>
            <person name="Unkles S.E."/>
            <person name="van de Wiele N."/>
            <person name="van Rossen-Uffink D."/>
            <person name="Oliveira J.V."/>
            <person name="Vesth T.C."/>
            <person name="Visser J."/>
            <person name="Yu J.-H."/>
            <person name="Zhou M."/>
            <person name="Andersen M.R."/>
            <person name="Archer D.B."/>
            <person name="Baker S.E."/>
            <person name="Benoit I."/>
            <person name="Brakhage A.A."/>
            <person name="Braus G.H."/>
            <person name="Fischer R."/>
            <person name="Frisvad J.C."/>
            <person name="Goldman G.H."/>
            <person name="Houbraken J."/>
            <person name="Oakley B."/>
            <person name="Pocsi I."/>
            <person name="Scazzocchio C."/>
            <person name="Seiboth B."/>
            <person name="vanKuyk P.A."/>
            <person name="Wortman J."/>
            <person name="Dyer P.S."/>
            <person name="Grigoriev I.V."/>
        </authorList>
    </citation>
    <scope>NUCLEOTIDE SEQUENCE [LARGE SCALE GENOMIC DNA]</scope>
    <source>
        <strain evidence="9">CBS 593.65</strain>
    </source>
</reference>
<dbReference type="InterPro" id="IPR020556">
    <property type="entry name" value="Amidase_CS"/>
</dbReference>
<dbReference type="AlphaFoldDB" id="A0A1L9TA31"/>
<feature type="active site" description="Charge relay system" evidence="5">
    <location>
        <position position="143"/>
    </location>
</feature>
<dbReference type="VEuPathDB" id="FungiDB:ASPSYDRAFT_48529"/>